<dbReference type="InterPro" id="IPR017946">
    <property type="entry name" value="PLC-like_Pdiesterase_TIM-brl"/>
</dbReference>
<feature type="domain" description="GP-PDE" evidence="2">
    <location>
        <begin position="27"/>
        <end position="271"/>
    </location>
</feature>
<dbReference type="SUPFAM" id="SSF51695">
    <property type="entry name" value="PLC-like phosphodiesterases"/>
    <property type="match status" value="1"/>
</dbReference>
<dbReference type="PANTHER" id="PTHR46211">
    <property type="entry name" value="GLYCEROPHOSPHORYL DIESTER PHOSPHODIESTERASE"/>
    <property type="match status" value="1"/>
</dbReference>
<dbReference type="Gene3D" id="3.20.20.190">
    <property type="entry name" value="Phosphatidylinositol (PI) phosphodiesterase"/>
    <property type="match status" value="1"/>
</dbReference>
<dbReference type="EMBL" id="KX774480">
    <property type="protein sequence ID" value="AQX82959.1"/>
    <property type="molecule type" value="Genomic_DNA"/>
</dbReference>
<dbReference type="AlphaFoldDB" id="A0A1U9VX06"/>
<keyword evidence="1" id="KW-0175">Coiled coil</keyword>
<dbReference type="Pfam" id="PF03009">
    <property type="entry name" value="GDPD"/>
    <property type="match status" value="1"/>
</dbReference>
<dbReference type="InterPro" id="IPR030395">
    <property type="entry name" value="GP_PDE_dom"/>
</dbReference>
<protein>
    <submittedName>
        <fullName evidence="3">Glycerophosphoryl diester phosphodiesterase</fullName>
    </submittedName>
</protein>
<evidence type="ECO:0000313" key="3">
    <source>
        <dbReference type="EMBL" id="AQX82959.1"/>
    </source>
</evidence>
<dbReference type="CDD" id="cd08562">
    <property type="entry name" value="GDPD_EcUgpQ_like"/>
    <property type="match status" value="1"/>
</dbReference>
<proteinExistence type="predicted"/>
<feature type="coiled-coil region" evidence="1">
    <location>
        <begin position="145"/>
        <end position="172"/>
    </location>
</feature>
<dbReference type="GO" id="GO:0006629">
    <property type="term" value="P:lipid metabolic process"/>
    <property type="evidence" value="ECO:0007669"/>
    <property type="project" value="InterPro"/>
</dbReference>
<dbReference type="GO" id="GO:0008081">
    <property type="term" value="F:phosphoric diester hydrolase activity"/>
    <property type="evidence" value="ECO:0007669"/>
    <property type="project" value="InterPro"/>
</dbReference>
<reference evidence="3" key="2">
    <citation type="journal article" date="2017" name="Sci. Rep.">
        <title>mecA-related structure in methicillin-resistant coagulase-negative staphylococci from street food in Taiwan.</title>
        <authorList>
            <person name="Yang T.Y."/>
            <person name="Hung W.W."/>
            <person name="Lin L."/>
            <person name="Hung W.C."/>
            <person name="Tseng S.P."/>
        </authorList>
    </citation>
    <scope>NUCLEOTIDE SEQUENCE</scope>
    <source>
        <strain evidence="3">TXG-24</strain>
    </source>
</reference>
<dbReference type="PANTHER" id="PTHR46211:SF1">
    <property type="entry name" value="GLYCEROPHOSPHODIESTER PHOSPHODIESTERASE, CYTOPLASMIC"/>
    <property type="match status" value="1"/>
</dbReference>
<dbReference type="PROSITE" id="PS51704">
    <property type="entry name" value="GP_PDE"/>
    <property type="match status" value="1"/>
</dbReference>
<evidence type="ECO:0000259" key="2">
    <source>
        <dbReference type="PROSITE" id="PS51704"/>
    </source>
</evidence>
<sequence>MFVVNIYPKNQKINNLKIKSVRRGNMLTIYGHRGLPSKAPENTIASFKAASEIEGVKWLELDVAITKDKQLIIIHDDYLDRTTSMSGEITALNYEELKEASAGSWYGAKFKDERLPTFDDVIEIANEYNMNLNVELKGVTGANGLVLSKSMVKQVKEKLANLNQNQEVLISSFNVVLVKLAEEIMPEYKRAVIFHTTSFKEDWRTLLDYCNAKIVNTEDAKLTKAKVRMVKEAGYELNVWTVNKPARANQLANWGVDGIFTDSADKMVHLSE</sequence>
<gene>
    <name evidence="3" type="primary">ugpQ</name>
</gene>
<reference evidence="3" key="1">
    <citation type="submission" date="2016-08" db="EMBL/GenBank/DDBJ databases">
        <authorList>
            <person name="Tseng S.-P."/>
            <person name="Yang T.-Y."/>
        </authorList>
    </citation>
    <scope>NUCLEOTIDE SEQUENCE</scope>
    <source>
        <strain evidence="3">TXG-24</strain>
    </source>
</reference>
<evidence type="ECO:0000256" key="1">
    <source>
        <dbReference type="SAM" id="Coils"/>
    </source>
</evidence>
<name>A0A1U9VX06_MAMSC</name>
<organism evidence="3">
    <name type="scientific">Mammaliicoccus sciuri</name>
    <name type="common">Staphylococcus sciuri</name>
    <dbReference type="NCBI Taxonomy" id="1296"/>
    <lineage>
        <taxon>Bacteria</taxon>
        <taxon>Bacillati</taxon>
        <taxon>Bacillota</taxon>
        <taxon>Bacilli</taxon>
        <taxon>Bacillales</taxon>
        <taxon>Staphylococcaceae</taxon>
        <taxon>Mammaliicoccus</taxon>
    </lineage>
</organism>
<accession>A0A1U9VX06</accession>